<dbReference type="InterPro" id="IPR002818">
    <property type="entry name" value="DJ-1/PfpI"/>
</dbReference>
<dbReference type="Gene3D" id="3.40.50.880">
    <property type="match status" value="1"/>
</dbReference>
<organism evidence="4 5">
    <name type="scientific">Cupriavidus respiraculi</name>
    <dbReference type="NCBI Taxonomy" id="195930"/>
    <lineage>
        <taxon>Bacteria</taxon>
        <taxon>Pseudomonadati</taxon>
        <taxon>Pseudomonadota</taxon>
        <taxon>Betaproteobacteria</taxon>
        <taxon>Burkholderiales</taxon>
        <taxon>Burkholderiaceae</taxon>
        <taxon>Cupriavidus</taxon>
    </lineage>
</organism>
<dbReference type="RefSeq" id="WP_224039490.1">
    <property type="nucleotide sequence ID" value="NZ_CAJZAH010000001.1"/>
</dbReference>
<reference evidence="4 5" key="1">
    <citation type="submission" date="2021-08" db="EMBL/GenBank/DDBJ databases">
        <authorList>
            <person name="Peeters C."/>
        </authorList>
    </citation>
    <scope>NUCLEOTIDE SEQUENCE [LARGE SCALE GENOMIC DNA]</scope>
    <source>
        <strain evidence="4 5">LMG 21510</strain>
    </source>
</reference>
<dbReference type="InterPro" id="IPR018060">
    <property type="entry name" value="HTH_AraC"/>
</dbReference>
<evidence type="ECO:0000313" key="5">
    <source>
        <dbReference type="Proteomes" id="UP000721236"/>
    </source>
</evidence>
<dbReference type="SMART" id="SM00342">
    <property type="entry name" value="HTH_ARAC"/>
    <property type="match status" value="1"/>
</dbReference>
<keyword evidence="5" id="KW-1185">Reference proteome</keyword>
<dbReference type="InterPro" id="IPR009057">
    <property type="entry name" value="Homeodomain-like_sf"/>
</dbReference>
<proteinExistence type="predicted"/>
<keyword evidence="2" id="KW-0804">Transcription</keyword>
<evidence type="ECO:0000313" key="4">
    <source>
        <dbReference type="EMBL" id="CAG9166827.1"/>
    </source>
</evidence>
<protein>
    <submittedName>
        <fullName evidence="4">HTH-type transcriptional regulator CdhR</fullName>
    </submittedName>
</protein>
<dbReference type="EMBL" id="CAJZAH010000001">
    <property type="protein sequence ID" value="CAG9166827.1"/>
    <property type="molecule type" value="Genomic_DNA"/>
</dbReference>
<dbReference type="PANTHER" id="PTHR43130">
    <property type="entry name" value="ARAC-FAMILY TRANSCRIPTIONAL REGULATOR"/>
    <property type="match status" value="1"/>
</dbReference>
<dbReference type="Gene3D" id="1.10.10.60">
    <property type="entry name" value="Homeodomain-like"/>
    <property type="match status" value="1"/>
</dbReference>
<dbReference type="SUPFAM" id="SSF52317">
    <property type="entry name" value="Class I glutamine amidotransferase-like"/>
    <property type="match status" value="1"/>
</dbReference>
<dbReference type="Pfam" id="PF12833">
    <property type="entry name" value="HTH_18"/>
    <property type="match status" value="1"/>
</dbReference>
<keyword evidence="1" id="KW-0805">Transcription regulation</keyword>
<evidence type="ECO:0000256" key="2">
    <source>
        <dbReference type="ARBA" id="ARBA00023163"/>
    </source>
</evidence>
<dbReference type="Proteomes" id="UP000721236">
    <property type="component" value="Unassembled WGS sequence"/>
</dbReference>
<dbReference type="CDD" id="cd03137">
    <property type="entry name" value="GATase1_AraC_1"/>
    <property type="match status" value="1"/>
</dbReference>
<dbReference type="InterPro" id="IPR052158">
    <property type="entry name" value="INH-QAR"/>
</dbReference>
<evidence type="ECO:0000256" key="1">
    <source>
        <dbReference type="ARBA" id="ARBA00023015"/>
    </source>
</evidence>
<dbReference type="SUPFAM" id="SSF46689">
    <property type="entry name" value="Homeodomain-like"/>
    <property type="match status" value="1"/>
</dbReference>
<dbReference type="PROSITE" id="PS01124">
    <property type="entry name" value="HTH_ARAC_FAMILY_2"/>
    <property type="match status" value="1"/>
</dbReference>
<evidence type="ECO:0000259" key="3">
    <source>
        <dbReference type="PROSITE" id="PS01124"/>
    </source>
</evidence>
<comment type="caution">
    <text evidence="4">The sequence shown here is derived from an EMBL/GenBank/DDBJ whole genome shotgun (WGS) entry which is preliminary data.</text>
</comment>
<accession>A0ABN7Y4M6</accession>
<gene>
    <name evidence="4" type="primary">cdhR_1</name>
    <name evidence="4" type="ORF">LMG21510_00562</name>
</gene>
<dbReference type="PANTHER" id="PTHR43130:SF3">
    <property type="entry name" value="HTH-TYPE TRANSCRIPTIONAL REGULATOR RV1931C"/>
    <property type="match status" value="1"/>
</dbReference>
<sequence>MSSVLPPPACPLPPDASVVVFVAYPGMGLLDYSGPLSVFWAASRYARERGQPGYACHAASIGGGPVATAEGVAIHTAALREFEPVPLHTVIVPGGPEIVDAVAASPALVRWLRLAAPRARRMASVCTGAFLLAEAGLLEGKRAATHWAMQDAFRSRFGAVTLDEQAVYVRQGSIWTSAGVTTGIDLALALVEADCGADIARLVARELAVFLRRPGGQPQISTMLLAQEGARPAFDALHLWIADNIGRERLAVEDLAAQVGMSPRNFARVYRQRQGRTPAKAVEAFRVEAARRLLETSDRTIDQIARDCGFGTEDRMRQSFQRQVGVSPSRYRAQRTA</sequence>
<name>A0ABN7Y4M6_9BURK</name>
<dbReference type="Pfam" id="PF01965">
    <property type="entry name" value="DJ-1_PfpI"/>
    <property type="match status" value="1"/>
</dbReference>
<dbReference type="InterPro" id="IPR029062">
    <property type="entry name" value="Class_I_gatase-like"/>
</dbReference>
<feature type="domain" description="HTH araC/xylS-type" evidence="3">
    <location>
        <begin position="235"/>
        <end position="334"/>
    </location>
</feature>